<feature type="domain" description="TonB-dependent receptor-like beta-barrel" evidence="12">
    <location>
        <begin position="253"/>
        <end position="704"/>
    </location>
</feature>
<comment type="subcellular location">
    <subcellularLocation>
        <location evidence="1 10">Cell outer membrane</location>
        <topology evidence="1 10">Multi-pass membrane protein</topology>
    </subcellularLocation>
</comment>
<evidence type="ECO:0000313" key="15">
    <source>
        <dbReference type="Proteomes" id="UP000825258"/>
    </source>
</evidence>
<dbReference type="InterPro" id="IPR000531">
    <property type="entry name" value="Beta-barrel_TonB"/>
</dbReference>
<keyword evidence="7 10" id="KW-0472">Membrane</keyword>
<dbReference type="InterPro" id="IPR036942">
    <property type="entry name" value="Beta-barrel_TonB_sf"/>
</dbReference>
<evidence type="ECO:0000256" key="1">
    <source>
        <dbReference type="ARBA" id="ARBA00004571"/>
    </source>
</evidence>
<comment type="similarity">
    <text evidence="10 11">Belongs to the TonB-dependent receptor family.</text>
</comment>
<keyword evidence="6 11" id="KW-0798">TonB box</keyword>
<name>A0ABN6HSH9_9FLAO</name>
<reference evidence="14 15" key="1">
    <citation type="submission" date="2021-06" db="EMBL/GenBank/DDBJ databases">
        <title>Whole genome sequences of Flavobacterium sp. KK2020170 and assembly.</title>
        <authorList>
            <person name="Kitahara K."/>
            <person name="Miyoshi S."/>
            <person name="Uesaka K."/>
        </authorList>
    </citation>
    <scope>NUCLEOTIDE SEQUENCE [LARGE SCALE GENOMIC DNA]</scope>
    <source>
        <strain evidence="14 15">KK2020170</strain>
    </source>
</reference>
<sequence length="731" mass="82685">MKKNILIIVAMIPFLGFSQTDKDTIKSVNLEEVILSKKVVKDFDNLPNQVEIIDQKEIEFQNYQTTAEMLSNSGKLFVQKSQQGGGSPSIRGFEASRVLLLVDGIRMNNLIFRAGHLQNVITVDENMLGNVGVFYGPSSTLFGSDALGGTVNMNTKNVKYLKDAKKKFSGGINARYGSVNEEKSVAFDLNYAKDNFASLTIFSYNDFGDLKMGKQKNHNGDYFGERPTYVETINGVDQVVTNDNKYVQKFTGYKQYNALQKLAYKTNRGFEHQLNLQFSTTSNVPRYDRLSETSGSVLKHAEWYYGPQQRILGIYSLSKEKAFLNSDMTFNLAYQNAQESRHNRRFGNYNLQHREESVNVYSASLEMEHKFLKGELFYGFESYFETLNSSAYAKNINTGQVSGLDSRYPNGDNNMFRNDLYISFNENISTQTFWNIGGRVGYTTLKSSISEDAYFPLPFNDVSQGNLTYSGTLGIKHKTSNNFALKGNISSGFRVPNIDDLAKIFESGGGYLVVPNEDLKPEKSVTADFGIEVQSDSKNVKFENTYFYTRLFDAIVTDNFNYEGQSEIMYDGTLSQVLANQNQGKAFITGISTNFFAQLMPQFDFNASFNYTLGRIIDEEGNKPLDHIAPYFGKVGLTYKVSKVNLEAYMLYHGKKDIKDYYLNGEDNEQYAPKGGMPAWETYNFKMSVSLFENVILYVGCENILDTQYRVFASGINAPGRNIYGSIQYKF</sequence>
<dbReference type="InterPro" id="IPR012910">
    <property type="entry name" value="Plug_dom"/>
</dbReference>
<dbReference type="Pfam" id="PF00593">
    <property type="entry name" value="TonB_dep_Rec_b-barrel"/>
    <property type="match status" value="1"/>
</dbReference>
<accession>A0ABN6HSH9</accession>
<evidence type="ECO:0000256" key="2">
    <source>
        <dbReference type="ARBA" id="ARBA00022448"/>
    </source>
</evidence>
<dbReference type="SUPFAM" id="SSF56935">
    <property type="entry name" value="Porins"/>
    <property type="match status" value="1"/>
</dbReference>
<keyword evidence="2 10" id="KW-0813">Transport</keyword>
<gene>
    <name evidence="14" type="ORF">KK2020170_03540</name>
</gene>
<evidence type="ECO:0000256" key="10">
    <source>
        <dbReference type="PROSITE-ProRule" id="PRU01360"/>
    </source>
</evidence>
<dbReference type="PROSITE" id="PS52016">
    <property type="entry name" value="TONB_DEPENDENT_REC_3"/>
    <property type="match status" value="1"/>
</dbReference>
<evidence type="ECO:0000256" key="3">
    <source>
        <dbReference type="ARBA" id="ARBA00022452"/>
    </source>
</evidence>
<dbReference type="Gene3D" id="2.40.170.20">
    <property type="entry name" value="TonB-dependent receptor, beta-barrel domain"/>
    <property type="match status" value="1"/>
</dbReference>
<organism evidence="14 15">
    <name type="scientific">Flavobacterium okayamense</name>
    <dbReference type="NCBI Taxonomy" id="2830782"/>
    <lineage>
        <taxon>Bacteria</taxon>
        <taxon>Pseudomonadati</taxon>
        <taxon>Bacteroidota</taxon>
        <taxon>Flavobacteriia</taxon>
        <taxon>Flavobacteriales</taxon>
        <taxon>Flavobacteriaceae</taxon>
        <taxon>Flavobacterium</taxon>
    </lineage>
</organism>
<keyword evidence="8" id="KW-0675">Receptor</keyword>
<dbReference type="Pfam" id="PF07715">
    <property type="entry name" value="Plug"/>
    <property type="match status" value="1"/>
</dbReference>
<dbReference type="Gene3D" id="2.170.130.10">
    <property type="entry name" value="TonB-dependent receptor, plug domain"/>
    <property type="match status" value="1"/>
</dbReference>
<evidence type="ECO:0008006" key="16">
    <source>
        <dbReference type="Google" id="ProtNLM"/>
    </source>
</evidence>
<evidence type="ECO:0000259" key="13">
    <source>
        <dbReference type="Pfam" id="PF07715"/>
    </source>
</evidence>
<proteinExistence type="inferred from homology"/>
<dbReference type="PANTHER" id="PTHR30069">
    <property type="entry name" value="TONB-DEPENDENT OUTER MEMBRANE RECEPTOR"/>
    <property type="match status" value="1"/>
</dbReference>
<evidence type="ECO:0000256" key="11">
    <source>
        <dbReference type="RuleBase" id="RU003357"/>
    </source>
</evidence>
<dbReference type="Proteomes" id="UP000825258">
    <property type="component" value="Chromosome"/>
</dbReference>
<evidence type="ECO:0000259" key="12">
    <source>
        <dbReference type="Pfam" id="PF00593"/>
    </source>
</evidence>
<protein>
    <recommendedName>
        <fullName evidence="16">Hemoglobin/transferrin/lactoferrin receptor protein</fullName>
    </recommendedName>
</protein>
<feature type="domain" description="TonB-dependent receptor plug" evidence="13">
    <location>
        <begin position="45"/>
        <end position="150"/>
    </location>
</feature>
<keyword evidence="4 10" id="KW-0812">Transmembrane</keyword>
<keyword evidence="15" id="KW-1185">Reference proteome</keyword>
<dbReference type="RefSeq" id="WP_221259104.1">
    <property type="nucleotide sequence ID" value="NZ_AP024749.1"/>
</dbReference>
<evidence type="ECO:0000256" key="5">
    <source>
        <dbReference type="ARBA" id="ARBA00022729"/>
    </source>
</evidence>
<evidence type="ECO:0000256" key="8">
    <source>
        <dbReference type="ARBA" id="ARBA00023170"/>
    </source>
</evidence>
<dbReference type="EMBL" id="AP024749">
    <property type="protein sequence ID" value="BCY27486.1"/>
    <property type="molecule type" value="Genomic_DNA"/>
</dbReference>
<keyword evidence="3 10" id="KW-1134">Transmembrane beta strand</keyword>
<dbReference type="InterPro" id="IPR039426">
    <property type="entry name" value="TonB-dep_rcpt-like"/>
</dbReference>
<evidence type="ECO:0000256" key="7">
    <source>
        <dbReference type="ARBA" id="ARBA00023136"/>
    </source>
</evidence>
<dbReference type="PANTHER" id="PTHR30069:SF29">
    <property type="entry name" value="HEMOGLOBIN AND HEMOGLOBIN-HAPTOGLOBIN-BINDING PROTEIN 1-RELATED"/>
    <property type="match status" value="1"/>
</dbReference>
<keyword evidence="5" id="KW-0732">Signal</keyword>
<evidence type="ECO:0000256" key="4">
    <source>
        <dbReference type="ARBA" id="ARBA00022692"/>
    </source>
</evidence>
<keyword evidence="9 10" id="KW-0998">Cell outer membrane</keyword>
<evidence type="ECO:0000313" key="14">
    <source>
        <dbReference type="EMBL" id="BCY27486.1"/>
    </source>
</evidence>
<dbReference type="InterPro" id="IPR037066">
    <property type="entry name" value="Plug_dom_sf"/>
</dbReference>
<evidence type="ECO:0000256" key="9">
    <source>
        <dbReference type="ARBA" id="ARBA00023237"/>
    </source>
</evidence>
<evidence type="ECO:0000256" key="6">
    <source>
        <dbReference type="ARBA" id="ARBA00023077"/>
    </source>
</evidence>